<feature type="domain" description="FHA" evidence="3">
    <location>
        <begin position="378"/>
        <end position="435"/>
    </location>
</feature>
<dbReference type="STRING" id="1206085.SAMN05443575_3040"/>
<dbReference type="InterPro" id="IPR008984">
    <property type="entry name" value="SMAD_FHA_dom_sf"/>
</dbReference>
<dbReference type="Proteomes" id="UP000186132">
    <property type="component" value="Unassembled WGS sequence"/>
</dbReference>
<dbReference type="Gene3D" id="2.60.200.20">
    <property type="match status" value="1"/>
</dbReference>
<evidence type="ECO:0000313" key="4">
    <source>
        <dbReference type="EMBL" id="SHG99341.1"/>
    </source>
</evidence>
<proteinExistence type="predicted"/>
<keyword evidence="1" id="KW-0597">Phosphoprotein</keyword>
<sequence length="471" mass="48064">MTVPPPGSPPAAPSVTYLPGDWLAVVADGIAVLVDLPADSPAVTSCWNAALRGGGADGVLDAIAQAGAVPGFALAARTADGAVRVVVGGSGRAETGAPEEPTVLVADAAASRRDEQLPGGVGVRLGGSAEPDPDATPLPLTGGIAQACAIGVGVPATAKQRAGAPGAPQAAPLDSGPMPVHVPRVSADTMPPQSDFDSGLIDSLPWRTPDHFADDAEAREQREAQPPLPAAPLPAAAPELPAPFWREPPPADPYAHNPWESAAPQAPLAPQAPSAPPPWPAPNAAGPASPWAPPSAADRQPATPTEDEQASGGAAEPVSGPMVHAFACPRGHLNPPYAGNCRICDEPIPPQEGFAAPRPSLGVLRLSTGDTVPLDRDVVLGRAPFHADENAASRPHLVQLASPGNDISRSHLRVNLENWFVQVTDLGSTNGTVVTLPDQAPVRLRPHDPFTILPGTTVTIADEVTLRFEVS</sequence>
<keyword evidence="5" id="KW-1185">Reference proteome</keyword>
<evidence type="ECO:0000313" key="5">
    <source>
        <dbReference type="Proteomes" id="UP000186132"/>
    </source>
</evidence>
<dbReference type="OrthoDB" id="5485098at2"/>
<dbReference type="CDD" id="cd00060">
    <property type="entry name" value="FHA"/>
    <property type="match status" value="1"/>
</dbReference>
<dbReference type="EMBL" id="FQVU01000004">
    <property type="protein sequence ID" value="SHG99341.1"/>
    <property type="molecule type" value="Genomic_DNA"/>
</dbReference>
<evidence type="ECO:0000256" key="1">
    <source>
        <dbReference type="ARBA" id="ARBA00022553"/>
    </source>
</evidence>
<dbReference type="Pfam" id="PF00498">
    <property type="entry name" value="FHA"/>
    <property type="match status" value="1"/>
</dbReference>
<feature type="region of interest" description="Disordered" evidence="2">
    <location>
        <begin position="216"/>
        <end position="318"/>
    </location>
</feature>
<evidence type="ECO:0000259" key="3">
    <source>
        <dbReference type="PROSITE" id="PS50006"/>
    </source>
</evidence>
<name>A0A1M5PBX8_9ACTN</name>
<accession>A0A1M5PBX8</accession>
<dbReference type="SMART" id="SM00240">
    <property type="entry name" value="FHA"/>
    <property type="match status" value="1"/>
</dbReference>
<dbReference type="SUPFAM" id="SSF49879">
    <property type="entry name" value="SMAD/FHA domain"/>
    <property type="match status" value="1"/>
</dbReference>
<gene>
    <name evidence="4" type="ORF">SAMN05443575_3040</name>
</gene>
<dbReference type="InterPro" id="IPR000253">
    <property type="entry name" value="FHA_dom"/>
</dbReference>
<reference evidence="4 5" key="1">
    <citation type="submission" date="2016-11" db="EMBL/GenBank/DDBJ databases">
        <authorList>
            <person name="Jaros S."/>
            <person name="Januszkiewicz K."/>
            <person name="Wedrychowicz H."/>
        </authorList>
    </citation>
    <scope>NUCLEOTIDE SEQUENCE [LARGE SCALE GENOMIC DNA]</scope>
    <source>
        <strain evidence="4 5">DSM 45627</strain>
    </source>
</reference>
<evidence type="ECO:0000256" key="2">
    <source>
        <dbReference type="SAM" id="MobiDB-lite"/>
    </source>
</evidence>
<feature type="compositionally biased region" description="Low complexity" evidence="2">
    <location>
        <begin position="261"/>
        <end position="272"/>
    </location>
</feature>
<protein>
    <submittedName>
        <fullName evidence="4">FHA domain-containing protein</fullName>
    </submittedName>
</protein>
<dbReference type="PROSITE" id="PS50006">
    <property type="entry name" value="FHA_DOMAIN"/>
    <property type="match status" value="1"/>
</dbReference>
<dbReference type="AlphaFoldDB" id="A0A1M5PBX8"/>
<dbReference type="RefSeq" id="WP_073391275.1">
    <property type="nucleotide sequence ID" value="NZ_FQVU01000004.1"/>
</dbReference>
<feature type="compositionally biased region" description="Low complexity" evidence="2">
    <location>
        <begin position="233"/>
        <end position="243"/>
    </location>
</feature>
<feature type="compositionally biased region" description="Low complexity" evidence="2">
    <location>
        <begin position="282"/>
        <end position="297"/>
    </location>
</feature>
<organism evidence="4 5">
    <name type="scientific">Jatrophihabitans endophyticus</name>
    <dbReference type="NCBI Taxonomy" id="1206085"/>
    <lineage>
        <taxon>Bacteria</taxon>
        <taxon>Bacillati</taxon>
        <taxon>Actinomycetota</taxon>
        <taxon>Actinomycetes</taxon>
        <taxon>Jatrophihabitantales</taxon>
        <taxon>Jatrophihabitantaceae</taxon>
        <taxon>Jatrophihabitans</taxon>
    </lineage>
</organism>